<sequence>MIRVHVTHAVRQATVDDIWAVHATARQSWHAAYDDLLGADRVDDIVDEWYAIGDLESSISDTSGRADAAFLVAEGSDAATGDGFASDCRGFAHVVPWPEDATVGYLTRLYVRPDMWGEGVGTTLLEALETALGDTFDRLRLAVLADNERGISFSEAAGFKHVATRETDLPNGLEESVYEKSV</sequence>
<dbReference type="InterPro" id="IPR016181">
    <property type="entry name" value="Acyl_CoA_acyltransferase"/>
</dbReference>
<keyword evidence="5" id="KW-1185">Reference proteome</keyword>
<feature type="domain" description="N-acetyltransferase" evidence="3">
    <location>
        <begin position="8"/>
        <end position="180"/>
    </location>
</feature>
<evidence type="ECO:0000256" key="2">
    <source>
        <dbReference type="ARBA" id="ARBA00023315"/>
    </source>
</evidence>
<keyword evidence="1 4" id="KW-0808">Transferase</keyword>
<keyword evidence="2" id="KW-0012">Acyltransferase</keyword>
<dbReference type="InterPro" id="IPR050832">
    <property type="entry name" value="Bact_Acetyltransf"/>
</dbReference>
<gene>
    <name evidence="4" type="ORF">SAMN05421752_10133</name>
</gene>
<dbReference type="AlphaFoldDB" id="A0A1N7C044"/>
<dbReference type="CDD" id="cd04301">
    <property type="entry name" value="NAT_SF"/>
    <property type="match status" value="1"/>
</dbReference>
<reference evidence="5" key="1">
    <citation type="submission" date="2017-01" db="EMBL/GenBank/DDBJ databases">
        <authorList>
            <person name="Varghese N."/>
            <person name="Submissions S."/>
        </authorList>
    </citation>
    <scope>NUCLEOTIDE SEQUENCE [LARGE SCALE GENOMIC DNA]</scope>
    <source>
        <strain evidence="5">type strain: HArc-</strain>
    </source>
</reference>
<dbReference type="SUPFAM" id="SSF55729">
    <property type="entry name" value="Acyl-CoA N-acyltransferases (Nat)"/>
    <property type="match status" value="1"/>
</dbReference>
<dbReference type="Pfam" id="PF00583">
    <property type="entry name" value="Acetyltransf_1"/>
    <property type="match status" value="1"/>
</dbReference>
<organism evidence="4 5">
    <name type="scientific">Natronorubrum thiooxidans</name>
    <dbReference type="NCBI Taxonomy" id="308853"/>
    <lineage>
        <taxon>Archaea</taxon>
        <taxon>Methanobacteriati</taxon>
        <taxon>Methanobacteriota</taxon>
        <taxon>Stenosarchaea group</taxon>
        <taxon>Halobacteria</taxon>
        <taxon>Halobacteriales</taxon>
        <taxon>Natrialbaceae</taxon>
        <taxon>Natronorubrum</taxon>
    </lineage>
</organism>
<evidence type="ECO:0000256" key="1">
    <source>
        <dbReference type="ARBA" id="ARBA00022679"/>
    </source>
</evidence>
<dbReference type="Proteomes" id="UP000185936">
    <property type="component" value="Unassembled WGS sequence"/>
</dbReference>
<proteinExistence type="predicted"/>
<dbReference type="STRING" id="308853.SAMN05421752_10133"/>
<dbReference type="Gene3D" id="3.40.630.30">
    <property type="match status" value="1"/>
</dbReference>
<evidence type="ECO:0000313" key="5">
    <source>
        <dbReference type="Proteomes" id="UP000185936"/>
    </source>
</evidence>
<dbReference type="PROSITE" id="PS51186">
    <property type="entry name" value="GNAT"/>
    <property type="match status" value="1"/>
</dbReference>
<dbReference type="GO" id="GO:0016747">
    <property type="term" value="F:acyltransferase activity, transferring groups other than amino-acyl groups"/>
    <property type="evidence" value="ECO:0007669"/>
    <property type="project" value="InterPro"/>
</dbReference>
<dbReference type="InterPro" id="IPR000182">
    <property type="entry name" value="GNAT_dom"/>
</dbReference>
<name>A0A1N7C044_9EURY</name>
<protein>
    <submittedName>
        <fullName evidence="4">Acetyltransferase (GNAT) family protein</fullName>
    </submittedName>
</protein>
<accession>A0A1N7C044</accession>
<dbReference type="PANTHER" id="PTHR43877:SF2">
    <property type="entry name" value="AMINOALKYLPHOSPHONATE N-ACETYLTRANSFERASE-RELATED"/>
    <property type="match status" value="1"/>
</dbReference>
<dbReference type="EMBL" id="FTNR01000001">
    <property type="protein sequence ID" value="SIR56947.1"/>
    <property type="molecule type" value="Genomic_DNA"/>
</dbReference>
<dbReference type="PANTHER" id="PTHR43877">
    <property type="entry name" value="AMINOALKYLPHOSPHONATE N-ACETYLTRANSFERASE-RELATED-RELATED"/>
    <property type="match status" value="1"/>
</dbReference>
<evidence type="ECO:0000259" key="3">
    <source>
        <dbReference type="PROSITE" id="PS51186"/>
    </source>
</evidence>
<evidence type="ECO:0000313" key="4">
    <source>
        <dbReference type="EMBL" id="SIR56947.1"/>
    </source>
</evidence>